<keyword evidence="3" id="KW-1185">Reference proteome</keyword>
<dbReference type="EMBL" id="JAUSWH010000006">
    <property type="protein sequence ID" value="MDQ0455882.1"/>
    <property type="molecule type" value="Genomic_DNA"/>
</dbReference>
<evidence type="ECO:0000313" key="2">
    <source>
        <dbReference type="EMBL" id="MDQ0455882.1"/>
    </source>
</evidence>
<comment type="caution">
    <text evidence="2">The sequence shown here is derived from an EMBL/GenBank/DDBJ whole genome shotgun (WGS) entry which is preliminary data.</text>
</comment>
<evidence type="ECO:0000256" key="1">
    <source>
        <dbReference type="SAM" id="MobiDB-lite"/>
    </source>
</evidence>
<dbReference type="RefSeq" id="WP_307158086.1">
    <property type="nucleotide sequence ID" value="NZ_JAUSWH010000006.1"/>
</dbReference>
<evidence type="ECO:0000313" key="3">
    <source>
        <dbReference type="Proteomes" id="UP001235269"/>
    </source>
</evidence>
<protein>
    <submittedName>
        <fullName evidence="2">Uncharacterized protein</fullName>
    </submittedName>
</protein>
<feature type="compositionally biased region" description="Polar residues" evidence="1">
    <location>
        <begin position="73"/>
        <end position="85"/>
    </location>
</feature>
<accession>A0ABU0ICB4</accession>
<sequence length="96" mass="10474">MTQVLSVSATSAGYVADTLKPPQRVVQADYVGQINKQIYAKKQKVEAASKSTVAGLMESSAMGLYFMKAGQNKNPRASLEETQQAYEEAEKLGEER</sequence>
<gene>
    <name evidence="2" type="ORF">QO005_002222</name>
</gene>
<organism evidence="2 3">
    <name type="scientific">Rhizobium paknamense</name>
    <dbReference type="NCBI Taxonomy" id="1206817"/>
    <lineage>
        <taxon>Bacteria</taxon>
        <taxon>Pseudomonadati</taxon>
        <taxon>Pseudomonadota</taxon>
        <taxon>Alphaproteobacteria</taxon>
        <taxon>Hyphomicrobiales</taxon>
        <taxon>Rhizobiaceae</taxon>
        <taxon>Rhizobium/Agrobacterium group</taxon>
        <taxon>Rhizobium</taxon>
    </lineage>
</organism>
<name>A0ABU0ICB4_9HYPH</name>
<proteinExistence type="predicted"/>
<dbReference type="Proteomes" id="UP001235269">
    <property type="component" value="Unassembled WGS sequence"/>
</dbReference>
<feature type="region of interest" description="Disordered" evidence="1">
    <location>
        <begin position="73"/>
        <end position="96"/>
    </location>
</feature>
<reference evidence="2 3" key="1">
    <citation type="submission" date="2023-07" db="EMBL/GenBank/DDBJ databases">
        <title>Genomic Encyclopedia of Type Strains, Phase IV (KMG-IV): sequencing the most valuable type-strain genomes for metagenomic binning, comparative biology and taxonomic classification.</title>
        <authorList>
            <person name="Goeker M."/>
        </authorList>
    </citation>
    <scope>NUCLEOTIDE SEQUENCE [LARGE SCALE GENOMIC DNA]</scope>
    <source>
        <strain evidence="2 3">DSM 100301</strain>
    </source>
</reference>